<name>A0A449I0F3_9BACE</name>
<evidence type="ECO:0000313" key="2">
    <source>
        <dbReference type="Proteomes" id="UP000396835"/>
    </source>
</evidence>
<accession>A0A449I0F3</accession>
<gene>
    <name evidence="1" type="ORF">NCTC7812_00430</name>
</gene>
<proteinExistence type="predicted"/>
<dbReference type="Proteomes" id="UP000396835">
    <property type="component" value="Unassembled WGS sequence"/>
</dbReference>
<organism evidence="1 2">
    <name type="scientific">Prevotella heparinolytica</name>
    <dbReference type="NCBI Taxonomy" id="28113"/>
    <lineage>
        <taxon>Bacteria</taxon>
        <taxon>Pseudomonadati</taxon>
        <taxon>Bacteroidota</taxon>
        <taxon>Bacteroidia</taxon>
        <taxon>Bacteroidales</taxon>
        <taxon>Bacteroidaceae</taxon>
        <taxon>Bacteroides</taxon>
    </lineage>
</organism>
<dbReference type="EMBL" id="CAACYH010000004">
    <property type="protein sequence ID" value="VFB12919.1"/>
    <property type="molecule type" value="Genomic_DNA"/>
</dbReference>
<protein>
    <submittedName>
        <fullName evidence="1">Uncharacterized protein</fullName>
    </submittedName>
</protein>
<sequence length="342" mass="39966">METVVAKIISMPDIEYMYDNENRPGTCPICHNTLDKIPDVHYKVEKKRADILCTYDGYCIVTEKFKEFCNENKYPNVTFIALTDSIGYYFFMPHDIYKLDYIHRKTQFLNKRECCGSYDEIIGATPAYKLSSFSTESDDFINRSEYLFGTKGCKDSLIIIGLKTQQKMKAFGLKGISYDNVYSIEMTYGKPKPMEDVTLQDMQKNPIWIFALDEEENEEIDETWQKPVLNYDNVTYELVEAYILMKSSNGQYDVSANLDIEEETLNDVTYWDYEQECWIPIESIGNYKELQFVAIPKIEKEADVVFGFDDTKNRFSSIRSQAQPKKKRKGVFSFFASLFKRK</sequence>
<reference evidence="1 2" key="1">
    <citation type="submission" date="2019-02" db="EMBL/GenBank/DDBJ databases">
        <authorList>
            <consortium name="Pathogen Informatics"/>
        </authorList>
    </citation>
    <scope>NUCLEOTIDE SEQUENCE [LARGE SCALE GENOMIC DNA]</scope>
    <source>
        <strain evidence="1 2">3012STDY7078512</strain>
    </source>
</reference>
<evidence type="ECO:0000313" key="1">
    <source>
        <dbReference type="EMBL" id="VFB12919.1"/>
    </source>
</evidence>
<dbReference type="AlphaFoldDB" id="A0A449I0F3"/>